<comment type="caution">
    <text evidence="1">The sequence shown here is derived from an EMBL/GenBank/DDBJ whole genome shotgun (WGS) entry which is preliminary data.</text>
</comment>
<accession>A0AAD4SYN7</accession>
<evidence type="ECO:0000313" key="2">
    <source>
        <dbReference type="Proteomes" id="UP001202328"/>
    </source>
</evidence>
<name>A0AAD4SYN7_9MAGN</name>
<keyword evidence="2" id="KW-1185">Reference proteome</keyword>
<reference evidence="1" key="1">
    <citation type="submission" date="2022-04" db="EMBL/GenBank/DDBJ databases">
        <title>A functionally conserved STORR gene fusion in Papaver species that diverged 16.8 million years ago.</title>
        <authorList>
            <person name="Catania T."/>
        </authorList>
    </citation>
    <scope>NUCLEOTIDE SEQUENCE</scope>
    <source>
        <strain evidence="1">S-188037</strain>
    </source>
</reference>
<dbReference type="Proteomes" id="UP001202328">
    <property type="component" value="Unassembled WGS sequence"/>
</dbReference>
<organism evidence="1 2">
    <name type="scientific">Papaver atlanticum</name>
    <dbReference type="NCBI Taxonomy" id="357466"/>
    <lineage>
        <taxon>Eukaryota</taxon>
        <taxon>Viridiplantae</taxon>
        <taxon>Streptophyta</taxon>
        <taxon>Embryophyta</taxon>
        <taxon>Tracheophyta</taxon>
        <taxon>Spermatophyta</taxon>
        <taxon>Magnoliopsida</taxon>
        <taxon>Ranunculales</taxon>
        <taxon>Papaveraceae</taxon>
        <taxon>Papaveroideae</taxon>
        <taxon>Papaver</taxon>
    </lineage>
</organism>
<gene>
    <name evidence="1" type="ORF">MKW98_023368</name>
</gene>
<dbReference type="PANTHER" id="PTHR36776:SF1">
    <property type="entry name" value="EXPRESSED PROTEIN"/>
    <property type="match status" value="1"/>
</dbReference>
<dbReference type="AlphaFoldDB" id="A0AAD4SYN7"/>
<protein>
    <submittedName>
        <fullName evidence="1">Uncharacterized protein</fullName>
    </submittedName>
</protein>
<proteinExistence type="predicted"/>
<dbReference type="EMBL" id="JAJJMB010007708">
    <property type="protein sequence ID" value="KAI3927767.1"/>
    <property type="molecule type" value="Genomic_DNA"/>
</dbReference>
<evidence type="ECO:0000313" key="1">
    <source>
        <dbReference type="EMBL" id="KAI3927767.1"/>
    </source>
</evidence>
<sequence length="223" mass="25373">MEKLLPIGPLGVNIHIPAYKVRLETVYSYHLSTVNCQNSMALPLVFCSSTVNPKSFLAYPKLTSLINKNNSSNSIIFSSVRSIRGKNSLLHFPCISRTRTYFSLSNYQDLNEDEEEDLVQDLSVPSHWLIPSNALKESEWLKVVLHKWLDDEYCVEDTNVEISEFAAKSYYESLVLRKEADLGMILLKMARDLESISYQESFHGAFSSANAAIQLISQRIEQQ</sequence>
<dbReference type="PANTHER" id="PTHR36776">
    <property type="entry name" value="EXPRESSED PROTEIN"/>
    <property type="match status" value="1"/>
</dbReference>